<evidence type="ECO:0000313" key="2">
    <source>
        <dbReference type="RefSeq" id="XP_003747394.1"/>
    </source>
</evidence>
<protein>
    <submittedName>
        <fullName evidence="2">Protein-lysine N-methyltransferase EEF2KMT</fullName>
    </submittedName>
</protein>
<dbReference type="Gene3D" id="3.40.50.150">
    <property type="entry name" value="Vaccinia Virus protein VP39"/>
    <property type="match status" value="1"/>
</dbReference>
<name>A0AAJ6QXP2_9ACAR</name>
<keyword evidence="1" id="KW-1185">Reference proteome</keyword>
<dbReference type="AlphaFoldDB" id="A0AAJ6QXP2"/>
<accession>A0AAJ6QXP2</accession>
<dbReference type="Pfam" id="PF10294">
    <property type="entry name" value="Methyltransf_16"/>
    <property type="match status" value="1"/>
</dbReference>
<reference evidence="2" key="1">
    <citation type="submission" date="2025-08" db="UniProtKB">
        <authorList>
            <consortium name="RefSeq"/>
        </authorList>
    </citation>
    <scope>IDENTIFICATION</scope>
</reference>
<dbReference type="InterPro" id="IPR019410">
    <property type="entry name" value="Methyltransf_16"/>
</dbReference>
<proteinExistence type="predicted"/>
<dbReference type="PANTHER" id="PTHR14614">
    <property type="entry name" value="HEPATOCELLULAR CARCINOMA-ASSOCIATED ANTIGEN"/>
    <property type="match status" value="1"/>
</dbReference>
<dbReference type="GO" id="GO:0032991">
    <property type="term" value="C:protein-containing complex"/>
    <property type="evidence" value="ECO:0007669"/>
    <property type="project" value="TreeGrafter"/>
</dbReference>
<dbReference type="SUPFAM" id="SSF53335">
    <property type="entry name" value="S-adenosyl-L-methionine-dependent methyltransferases"/>
    <property type="match status" value="1"/>
</dbReference>
<gene>
    <name evidence="2" type="primary">LOC100902612</name>
</gene>
<organism evidence="1 2">
    <name type="scientific">Galendromus occidentalis</name>
    <name type="common">western predatory mite</name>
    <dbReference type="NCBI Taxonomy" id="34638"/>
    <lineage>
        <taxon>Eukaryota</taxon>
        <taxon>Metazoa</taxon>
        <taxon>Ecdysozoa</taxon>
        <taxon>Arthropoda</taxon>
        <taxon>Chelicerata</taxon>
        <taxon>Arachnida</taxon>
        <taxon>Acari</taxon>
        <taxon>Parasitiformes</taxon>
        <taxon>Mesostigmata</taxon>
        <taxon>Gamasina</taxon>
        <taxon>Phytoseioidea</taxon>
        <taxon>Phytoseiidae</taxon>
        <taxon>Typhlodrominae</taxon>
        <taxon>Galendromus</taxon>
    </lineage>
</organism>
<evidence type="ECO:0000313" key="1">
    <source>
        <dbReference type="Proteomes" id="UP000694867"/>
    </source>
</evidence>
<dbReference type="KEGG" id="goe:100902612"/>
<dbReference type="InterPro" id="IPR029063">
    <property type="entry name" value="SAM-dependent_MTases_sf"/>
</dbReference>
<dbReference type="PANTHER" id="PTHR14614:SF130">
    <property type="entry name" value="PROTEIN-LYSINE N-METHYLTRANSFERASE EEF2KMT"/>
    <property type="match status" value="1"/>
</dbReference>
<sequence length="302" mass="34376">MGSPRMKLLRRAYLACRPSSELRQILNGFDEKEIPSECAIVEQVIRNAVSTKYPASNSYRLKVLKLLISFLESHAELEDHLYDELRAVMTSAIERPSYVSYEVGDEELECVTLIEERAFVTQGSTGFKSWPAAKMLTEVLLNQNLDRKRIVELGAGVGLTGLILLRKCPSIQSYIFTDCHAGVLDTLRQNIDLNLNANDARPQVQLLDWCVGGSIEADLIVGADIVFDKDIVPFLVDLIVRAIHRNSCDAIISSVIRNEETYQLFYETVRKELRCEKLRLSDTRYFEEIPDKYEIIKLSRKP</sequence>
<dbReference type="RefSeq" id="XP_003747394.1">
    <property type="nucleotide sequence ID" value="XM_003747346.1"/>
</dbReference>
<dbReference type="GeneID" id="100902612"/>
<dbReference type="Proteomes" id="UP000694867">
    <property type="component" value="Unplaced"/>
</dbReference>